<organism evidence="2 3">
    <name type="scientific">Fomitopsis schrenkii</name>
    <name type="common">Brown rot fungus</name>
    <dbReference type="NCBI Taxonomy" id="2126942"/>
    <lineage>
        <taxon>Eukaryota</taxon>
        <taxon>Fungi</taxon>
        <taxon>Dikarya</taxon>
        <taxon>Basidiomycota</taxon>
        <taxon>Agaricomycotina</taxon>
        <taxon>Agaricomycetes</taxon>
        <taxon>Polyporales</taxon>
        <taxon>Fomitopsis</taxon>
    </lineage>
</organism>
<accession>S8DJ74</accession>
<feature type="region of interest" description="Disordered" evidence="1">
    <location>
        <begin position="124"/>
        <end position="143"/>
    </location>
</feature>
<dbReference type="Proteomes" id="UP000015241">
    <property type="component" value="Unassembled WGS sequence"/>
</dbReference>
<gene>
    <name evidence="2" type="ORF">FOMPIDRAFT_87094</name>
</gene>
<name>S8DJ74_FOMSC</name>
<proteinExistence type="predicted"/>
<feature type="compositionally biased region" description="Low complexity" evidence="1">
    <location>
        <begin position="124"/>
        <end position="133"/>
    </location>
</feature>
<reference evidence="2 3" key="1">
    <citation type="journal article" date="2012" name="Science">
        <title>The Paleozoic origin of enzymatic lignin decomposition reconstructed from 31 fungal genomes.</title>
        <authorList>
            <person name="Floudas D."/>
            <person name="Binder M."/>
            <person name="Riley R."/>
            <person name="Barry K."/>
            <person name="Blanchette R.A."/>
            <person name="Henrissat B."/>
            <person name="Martinez A.T."/>
            <person name="Otillar R."/>
            <person name="Spatafora J.W."/>
            <person name="Yadav J.S."/>
            <person name="Aerts A."/>
            <person name="Benoit I."/>
            <person name="Boyd A."/>
            <person name="Carlson A."/>
            <person name="Copeland A."/>
            <person name="Coutinho P.M."/>
            <person name="de Vries R.P."/>
            <person name="Ferreira P."/>
            <person name="Findley K."/>
            <person name="Foster B."/>
            <person name="Gaskell J."/>
            <person name="Glotzer D."/>
            <person name="Gorecki P."/>
            <person name="Heitman J."/>
            <person name="Hesse C."/>
            <person name="Hori C."/>
            <person name="Igarashi K."/>
            <person name="Jurgens J.A."/>
            <person name="Kallen N."/>
            <person name="Kersten P."/>
            <person name="Kohler A."/>
            <person name="Kuees U."/>
            <person name="Kumar T.K.A."/>
            <person name="Kuo A."/>
            <person name="LaButti K."/>
            <person name="Larrondo L.F."/>
            <person name="Lindquist E."/>
            <person name="Ling A."/>
            <person name="Lombard V."/>
            <person name="Lucas S."/>
            <person name="Lundell T."/>
            <person name="Martin R."/>
            <person name="McLaughlin D.J."/>
            <person name="Morgenstern I."/>
            <person name="Morin E."/>
            <person name="Murat C."/>
            <person name="Nagy L.G."/>
            <person name="Nolan M."/>
            <person name="Ohm R.A."/>
            <person name="Patyshakuliyeva A."/>
            <person name="Rokas A."/>
            <person name="Ruiz-Duenas F.J."/>
            <person name="Sabat G."/>
            <person name="Salamov A."/>
            <person name="Samejima M."/>
            <person name="Schmutz J."/>
            <person name="Slot J.C."/>
            <person name="St John F."/>
            <person name="Stenlid J."/>
            <person name="Sun H."/>
            <person name="Sun S."/>
            <person name="Syed K."/>
            <person name="Tsang A."/>
            <person name="Wiebenga A."/>
            <person name="Young D."/>
            <person name="Pisabarro A."/>
            <person name="Eastwood D.C."/>
            <person name="Martin F."/>
            <person name="Cullen D."/>
            <person name="Grigoriev I.V."/>
            <person name="Hibbett D.S."/>
        </authorList>
    </citation>
    <scope>NUCLEOTIDE SEQUENCE</scope>
    <source>
        <strain evidence="3">FP-58527</strain>
    </source>
</reference>
<dbReference type="EMBL" id="KE504262">
    <property type="protein sequence ID" value="EPS93656.1"/>
    <property type="molecule type" value="Genomic_DNA"/>
</dbReference>
<evidence type="ECO:0000256" key="1">
    <source>
        <dbReference type="SAM" id="MobiDB-lite"/>
    </source>
</evidence>
<protein>
    <submittedName>
        <fullName evidence="2">Uncharacterized protein</fullName>
    </submittedName>
</protein>
<sequence length="143" mass="14859">MYPRRGRAAREPLAEWRGHPVNRWVLKAARPSTWRGAAGDEVAKVGDEVVKAGNEVVKAGNEVARAGNEVARAGDVASRATASSGRGPSRAEGAHGDEWATKAARLGAWQGVADDEVTIVGDAASGATASSEGALEEQRAFGR</sequence>
<evidence type="ECO:0000313" key="3">
    <source>
        <dbReference type="Proteomes" id="UP000015241"/>
    </source>
</evidence>
<evidence type="ECO:0000313" key="2">
    <source>
        <dbReference type="EMBL" id="EPS93656.1"/>
    </source>
</evidence>
<dbReference type="InParanoid" id="S8DJ74"/>
<dbReference type="HOGENOM" id="CLU_1806198_0_0_1"/>
<feature type="region of interest" description="Disordered" evidence="1">
    <location>
        <begin position="72"/>
        <end position="98"/>
    </location>
</feature>
<keyword evidence="3" id="KW-1185">Reference proteome</keyword>
<dbReference type="AlphaFoldDB" id="S8DJ74"/>